<reference evidence="2" key="2">
    <citation type="submission" date="2017-02" db="UniProtKB">
        <authorList>
            <consortium name="WormBaseParasite"/>
        </authorList>
    </citation>
    <scope>IDENTIFICATION</scope>
</reference>
<name>A0A0K0DLL2_ANGCA</name>
<accession>A0A0K0DLL2</accession>
<dbReference type="WBParaSite" id="ACAC_0001250101-mRNA-1">
    <property type="protein sequence ID" value="ACAC_0001250101-mRNA-1"/>
    <property type="gene ID" value="ACAC_0001250101"/>
</dbReference>
<proteinExistence type="predicted"/>
<sequence length="243" mass="27073">MPIMCNVQPCSPPATAVLFDYGEGSPSARILIHHADAQHFETRAPPVCGDTCSETAWEIHPSGSRTTDINSSLPVESLLLMPPSSTTKLPLEVMVRWVYGTRDRQNYTSAGTSAAELPSFLKDASNDVIKKYFEKAQKQQPLQITNNPTLTKGDVKNALKRWKMLLSTDLLKKYDEAEAEMAQKLAEERDRQSQRIRTLSIMAKQVAEQIEAPTSYNPIRSVYGQLEWRIKASTSGHPASEPI</sequence>
<evidence type="ECO:0000313" key="1">
    <source>
        <dbReference type="Proteomes" id="UP000035642"/>
    </source>
</evidence>
<protein>
    <submittedName>
        <fullName evidence="2">HMG box domain-containing protein</fullName>
    </submittedName>
</protein>
<evidence type="ECO:0000313" key="2">
    <source>
        <dbReference type="WBParaSite" id="ACAC_0001250101-mRNA-1"/>
    </source>
</evidence>
<dbReference type="STRING" id="6313.A0A0K0DLL2"/>
<organism evidence="1 2">
    <name type="scientific">Angiostrongylus cantonensis</name>
    <name type="common">Rat lungworm</name>
    <dbReference type="NCBI Taxonomy" id="6313"/>
    <lineage>
        <taxon>Eukaryota</taxon>
        <taxon>Metazoa</taxon>
        <taxon>Ecdysozoa</taxon>
        <taxon>Nematoda</taxon>
        <taxon>Chromadorea</taxon>
        <taxon>Rhabditida</taxon>
        <taxon>Rhabditina</taxon>
        <taxon>Rhabditomorpha</taxon>
        <taxon>Strongyloidea</taxon>
        <taxon>Metastrongylidae</taxon>
        <taxon>Angiostrongylus</taxon>
    </lineage>
</organism>
<dbReference type="Proteomes" id="UP000035642">
    <property type="component" value="Unassembled WGS sequence"/>
</dbReference>
<keyword evidence="1" id="KW-1185">Reference proteome</keyword>
<reference evidence="1" key="1">
    <citation type="submission" date="2012-09" db="EMBL/GenBank/DDBJ databases">
        <authorList>
            <person name="Martin A.A."/>
        </authorList>
    </citation>
    <scope>NUCLEOTIDE SEQUENCE</scope>
</reference>
<dbReference type="AlphaFoldDB" id="A0A0K0DLL2"/>